<protein>
    <submittedName>
        <fullName evidence="1">Uncharacterized protein</fullName>
    </submittedName>
</protein>
<comment type="caution">
    <text evidence="1">The sequence shown here is derived from an EMBL/GenBank/DDBJ whole genome shotgun (WGS) entry which is preliminary data.</text>
</comment>
<dbReference type="Proteomes" id="UP001152622">
    <property type="component" value="Chromosome 17"/>
</dbReference>
<accession>A0A9Q1EI59</accession>
<dbReference type="EMBL" id="JAINUF010000017">
    <property type="protein sequence ID" value="KAJ8339291.1"/>
    <property type="molecule type" value="Genomic_DNA"/>
</dbReference>
<organism evidence="1 2">
    <name type="scientific">Synaphobranchus kaupii</name>
    <name type="common">Kaup's arrowtooth eel</name>
    <dbReference type="NCBI Taxonomy" id="118154"/>
    <lineage>
        <taxon>Eukaryota</taxon>
        <taxon>Metazoa</taxon>
        <taxon>Chordata</taxon>
        <taxon>Craniata</taxon>
        <taxon>Vertebrata</taxon>
        <taxon>Euteleostomi</taxon>
        <taxon>Actinopterygii</taxon>
        <taxon>Neopterygii</taxon>
        <taxon>Teleostei</taxon>
        <taxon>Anguilliformes</taxon>
        <taxon>Synaphobranchidae</taxon>
        <taxon>Synaphobranchus</taxon>
    </lineage>
</organism>
<name>A0A9Q1EI59_SYNKA</name>
<gene>
    <name evidence="1" type="ORF">SKAU_G00360770</name>
</gene>
<evidence type="ECO:0000313" key="2">
    <source>
        <dbReference type="Proteomes" id="UP001152622"/>
    </source>
</evidence>
<evidence type="ECO:0000313" key="1">
    <source>
        <dbReference type="EMBL" id="KAJ8339291.1"/>
    </source>
</evidence>
<sequence>MYRITEPRSQRGRRNSLLTVPITRKWGDLRRVTASAVRQNPTPTPTQYAVIQGPHNGPSLPLSARLCVLQLALKLCLPCAWHKDPSSS</sequence>
<dbReference type="AlphaFoldDB" id="A0A9Q1EI59"/>
<keyword evidence="2" id="KW-1185">Reference proteome</keyword>
<reference evidence="1" key="1">
    <citation type="journal article" date="2023" name="Science">
        <title>Genome structures resolve the early diversification of teleost fishes.</title>
        <authorList>
            <person name="Parey E."/>
            <person name="Louis A."/>
            <person name="Montfort J."/>
            <person name="Bouchez O."/>
            <person name="Roques C."/>
            <person name="Iampietro C."/>
            <person name="Lluch J."/>
            <person name="Castinel A."/>
            <person name="Donnadieu C."/>
            <person name="Desvignes T."/>
            <person name="Floi Bucao C."/>
            <person name="Jouanno E."/>
            <person name="Wen M."/>
            <person name="Mejri S."/>
            <person name="Dirks R."/>
            <person name="Jansen H."/>
            <person name="Henkel C."/>
            <person name="Chen W.J."/>
            <person name="Zahm M."/>
            <person name="Cabau C."/>
            <person name="Klopp C."/>
            <person name="Thompson A.W."/>
            <person name="Robinson-Rechavi M."/>
            <person name="Braasch I."/>
            <person name="Lecointre G."/>
            <person name="Bobe J."/>
            <person name="Postlethwait J.H."/>
            <person name="Berthelot C."/>
            <person name="Roest Crollius H."/>
            <person name="Guiguen Y."/>
        </authorList>
    </citation>
    <scope>NUCLEOTIDE SEQUENCE</scope>
    <source>
        <strain evidence="1">WJC10195</strain>
    </source>
</reference>
<proteinExistence type="predicted"/>